<proteinExistence type="predicted"/>
<reference evidence="1" key="2">
    <citation type="submission" date="2011-02" db="EMBL/GenBank/DDBJ databases">
        <authorList>
            <person name="MacLean D."/>
        </authorList>
    </citation>
    <scope>NUCLEOTIDE SEQUENCE</scope>
</reference>
<protein>
    <submittedName>
        <fullName evidence="1">AlNc14C427G11567 protein</fullName>
    </submittedName>
</protein>
<accession>F0WZG8</accession>
<organism evidence="1">
    <name type="scientific">Albugo laibachii Nc14</name>
    <dbReference type="NCBI Taxonomy" id="890382"/>
    <lineage>
        <taxon>Eukaryota</taxon>
        <taxon>Sar</taxon>
        <taxon>Stramenopiles</taxon>
        <taxon>Oomycota</taxon>
        <taxon>Peronosporomycetes</taxon>
        <taxon>Albuginales</taxon>
        <taxon>Albuginaceae</taxon>
        <taxon>Albugo</taxon>
    </lineage>
</organism>
<dbReference type="AlphaFoldDB" id="F0WZG8"/>
<evidence type="ECO:0000313" key="1">
    <source>
        <dbReference type="EMBL" id="CCA26888.1"/>
    </source>
</evidence>
<name>F0WZG8_9STRA</name>
<sequence>MIKPQSDLIKFAKKCKTLQIKFIKIESIVVSEKIKDSDAPATFYGETKEGEWVTQVPSLDINAGLLDKNKKLPMTVQITKSQPILGLFSNLN</sequence>
<gene>
    <name evidence="1" type="primary">AlNc14C427G11567</name>
    <name evidence="1" type="ORF">ALNC14_130320</name>
</gene>
<dbReference type="HOGENOM" id="CLU_2417773_0_0_1"/>
<reference evidence="1" key="1">
    <citation type="journal article" date="2011" name="PLoS Biol.">
        <title>Gene gain and loss during evolution of obligate parasitism in the white rust pathogen of Arabidopsis thaliana.</title>
        <authorList>
            <person name="Kemen E."/>
            <person name="Gardiner A."/>
            <person name="Schultz-Larsen T."/>
            <person name="Kemen A.C."/>
            <person name="Balmuth A.L."/>
            <person name="Robert-Seilaniantz A."/>
            <person name="Bailey K."/>
            <person name="Holub E."/>
            <person name="Studholme D.J."/>
            <person name="Maclean D."/>
            <person name="Jones J.D."/>
        </authorList>
    </citation>
    <scope>NUCLEOTIDE SEQUENCE</scope>
</reference>
<dbReference type="EMBL" id="FR824470">
    <property type="protein sequence ID" value="CCA26888.1"/>
    <property type="molecule type" value="Genomic_DNA"/>
</dbReference>